<sequence>MTLIVKMKQYSTALSLFKRVNMMGIPTDLYAINISINCHCRLNQVPYGFALLATLFKQGYSHNQVTYNTLINGLVLADRVFEAVELFKKLLIEKLCDPDQFMYGSVINVIRVYCQEGLLGKGTELLRKMEVNGCLPDSFTYNVIVRELLKKNEPGEAEILLEEMINRGFMPDHATFENLLVRIPNVGKDSRLRTIVLKLTSVERKDGGMPNITSSC</sequence>
<name>A0A251UEP8_HELAN</name>
<gene>
    <name evidence="4" type="ORF">HannXRQ_Chr07g0205001</name>
</gene>
<dbReference type="EMBL" id="CM007896">
    <property type="protein sequence ID" value="OTG21513.1"/>
    <property type="molecule type" value="Genomic_DNA"/>
</dbReference>
<keyword evidence="5" id="KW-1185">Reference proteome</keyword>
<dbReference type="Proteomes" id="UP000215914">
    <property type="component" value="Chromosome 7"/>
</dbReference>
<dbReference type="Pfam" id="PF13041">
    <property type="entry name" value="PPR_2"/>
    <property type="match status" value="1"/>
</dbReference>
<evidence type="ECO:0000256" key="2">
    <source>
        <dbReference type="ARBA" id="ARBA00022737"/>
    </source>
</evidence>
<evidence type="ECO:0000313" key="5">
    <source>
        <dbReference type="Proteomes" id="UP000215914"/>
    </source>
</evidence>
<comment type="similarity">
    <text evidence="1">Belongs to the PPR family. P subfamily.</text>
</comment>
<dbReference type="PROSITE" id="PS51375">
    <property type="entry name" value="PPR"/>
    <property type="match status" value="2"/>
</dbReference>
<keyword evidence="2" id="KW-0677">Repeat</keyword>
<feature type="repeat" description="PPR" evidence="3">
    <location>
        <begin position="137"/>
        <end position="171"/>
    </location>
</feature>
<proteinExistence type="inferred from homology"/>
<dbReference type="InterPro" id="IPR002885">
    <property type="entry name" value="PPR_rpt"/>
</dbReference>
<accession>A0A251UEP8</accession>
<dbReference type="PANTHER" id="PTHR47936">
    <property type="entry name" value="PPR_LONG DOMAIN-CONTAINING PROTEIN"/>
    <property type="match status" value="1"/>
</dbReference>
<evidence type="ECO:0000313" key="4">
    <source>
        <dbReference type="EMBL" id="OTG21513.1"/>
    </source>
</evidence>
<dbReference type="Gene3D" id="1.25.40.10">
    <property type="entry name" value="Tetratricopeptide repeat domain"/>
    <property type="match status" value="2"/>
</dbReference>
<dbReference type="AlphaFoldDB" id="A0A251UEP8"/>
<dbReference type="Pfam" id="PF12854">
    <property type="entry name" value="PPR_1"/>
    <property type="match status" value="1"/>
</dbReference>
<dbReference type="InParanoid" id="A0A251UEP8"/>
<dbReference type="PANTHER" id="PTHR47936:SF1">
    <property type="entry name" value="PENTATRICOPEPTIDE REPEAT-CONTAINING PROTEIN GUN1, CHLOROPLASTIC"/>
    <property type="match status" value="1"/>
</dbReference>
<evidence type="ECO:0000256" key="1">
    <source>
        <dbReference type="ARBA" id="ARBA00007626"/>
    </source>
</evidence>
<dbReference type="InterPro" id="IPR011990">
    <property type="entry name" value="TPR-like_helical_dom_sf"/>
</dbReference>
<evidence type="ECO:0000256" key="3">
    <source>
        <dbReference type="PROSITE-ProRule" id="PRU00708"/>
    </source>
</evidence>
<protein>
    <submittedName>
        <fullName evidence="4">Putative pentatricopeptide repeat protein</fullName>
    </submittedName>
</protein>
<dbReference type="NCBIfam" id="TIGR00756">
    <property type="entry name" value="PPR"/>
    <property type="match status" value="3"/>
</dbReference>
<organism evidence="4 5">
    <name type="scientific">Helianthus annuus</name>
    <name type="common">Common sunflower</name>
    <dbReference type="NCBI Taxonomy" id="4232"/>
    <lineage>
        <taxon>Eukaryota</taxon>
        <taxon>Viridiplantae</taxon>
        <taxon>Streptophyta</taxon>
        <taxon>Embryophyta</taxon>
        <taxon>Tracheophyta</taxon>
        <taxon>Spermatophyta</taxon>
        <taxon>Magnoliopsida</taxon>
        <taxon>eudicotyledons</taxon>
        <taxon>Gunneridae</taxon>
        <taxon>Pentapetalae</taxon>
        <taxon>asterids</taxon>
        <taxon>campanulids</taxon>
        <taxon>Asterales</taxon>
        <taxon>Asteraceae</taxon>
        <taxon>Asteroideae</taxon>
        <taxon>Heliantheae alliance</taxon>
        <taxon>Heliantheae</taxon>
        <taxon>Helianthus</taxon>
    </lineage>
</organism>
<feature type="repeat" description="PPR" evidence="3">
    <location>
        <begin position="63"/>
        <end position="98"/>
    </location>
</feature>
<reference evidence="5" key="1">
    <citation type="journal article" date="2017" name="Nature">
        <title>The sunflower genome provides insights into oil metabolism, flowering and Asterid evolution.</title>
        <authorList>
            <person name="Badouin H."/>
            <person name="Gouzy J."/>
            <person name="Grassa C.J."/>
            <person name="Murat F."/>
            <person name="Staton S.E."/>
            <person name="Cottret L."/>
            <person name="Lelandais-Briere C."/>
            <person name="Owens G.L."/>
            <person name="Carrere S."/>
            <person name="Mayjonade B."/>
            <person name="Legrand L."/>
            <person name="Gill N."/>
            <person name="Kane N.C."/>
            <person name="Bowers J.E."/>
            <person name="Hubner S."/>
            <person name="Bellec A."/>
            <person name="Berard A."/>
            <person name="Berges H."/>
            <person name="Blanchet N."/>
            <person name="Boniface M.C."/>
            <person name="Brunel D."/>
            <person name="Catrice O."/>
            <person name="Chaidir N."/>
            <person name="Claudel C."/>
            <person name="Donnadieu C."/>
            <person name="Faraut T."/>
            <person name="Fievet G."/>
            <person name="Helmstetter N."/>
            <person name="King M."/>
            <person name="Knapp S.J."/>
            <person name="Lai Z."/>
            <person name="Le Paslier M.C."/>
            <person name="Lippi Y."/>
            <person name="Lorenzon L."/>
            <person name="Mandel J.R."/>
            <person name="Marage G."/>
            <person name="Marchand G."/>
            <person name="Marquand E."/>
            <person name="Bret-Mestries E."/>
            <person name="Morien E."/>
            <person name="Nambeesan S."/>
            <person name="Nguyen T."/>
            <person name="Pegot-Espagnet P."/>
            <person name="Pouilly N."/>
            <person name="Raftis F."/>
            <person name="Sallet E."/>
            <person name="Schiex T."/>
            <person name="Thomas J."/>
            <person name="Vandecasteele C."/>
            <person name="Vares D."/>
            <person name="Vear F."/>
            <person name="Vautrin S."/>
            <person name="Crespi M."/>
            <person name="Mangin B."/>
            <person name="Burke J.M."/>
            <person name="Salse J."/>
            <person name="Munos S."/>
            <person name="Vincourt P."/>
            <person name="Rieseberg L.H."/>
            <person name="Langlade N.B."/>
        </authorList>
    </citation>
    <scope>NUCLEOTIDE SEQUENCE [LARGE SCALE GENOMIC DNA]</scope>
    <source>
        <strain evidence="5">cv. SF193</strain>
    </source>
</reference>